<accession>A0A8J4Y7K5</accession>
<organism evidence="1 2">
    <name type="scientific">Chionoecetes opilio</name>
    <name type="common">Atlantic snow crab</name>
    <name type="synonym">Cancer opilio</name>
    <dbReference type="NCBI Taxonomy" id="41210"/>
    <lineage>
        <taxon>Eukaryota</taxon>
        <taxon>Metazoa</taxon>
        <taxon>Ecdysozoa</taxon>
        <taxon>Arthropoda</taxon>
        <taxon>Crustacea</taxon>
        <taxon>Multicrustacea</taxon>
        <taxon>Malacostraca</taxon>
        <taxon>Eumalacostraca</taxon>
        <taxon>Eucarida</taxon>
        <taxon>Decapoda</taxon>
        <taxon>Pleocyemata</taxon>
        <taxon>Brachyura</taxon>
        <taxon>Eubrachyura</taxon>
        <taxon>Majoidea</taxon>
        <taxon>Majidae</taxon>
        <taxon>Chionoecetes</taxon>
    </lineage>
</organism>
<dbReference type="EMBL" id="JACEEZ010009965">
    <property type="protein sequence ID" value="KAG0722157.1"/>
    <property type="molecule type" value="Genomic_DNA"/>
</dbReference>
<evidence type="ECO:0000313" key="2">
    <source>
        <dbReference type="Proteomes" id="UP000770661"/>
    </source>
</evidence>
<protein>
    <submittedName>
        <fullName evidence="1">Uncharacterized protein</fullName>
    </submittedName>
</protein>
<comment type="caution">
    <text evidence="1">The sequence shown here is derived from an EMBL/GenBank/DDBJ whole genome shotgun (WGS) entry which is preliminary data.</text>
</comment>
<keyword evidence="2" id="KW-1185">Reference proteome</keyword>
<sequence>MTSWLSAHVRAMKKLSRSDRDSSLWRLPMLTTAPCPTPTPERRLRTTVASQVCCREDPGLFFISLRGRTPGYAGGSGILGDDTLAIKNSINILGIWRLTPGFRFDRHLETVARRASFGGLFPCADLRHLLDADGLMRLYKGPQVRPSWSTVLYRMSSAQCTCPAGQSAEAC</sequence>
<proteinExistence type="predicted"/>
<name>A0A8J4Y7K5_CHIOP</name>
<reference evidence="1" key="1">
    <citation type="submission" date="2020-07" db="EMBL/GenBank/DDBJ databases">
        <title>The High-quality genome of the commercially important snow crab, Chionoecetes opilio.</title>
        <authorList>
            <person name="Jeong J.-H."/>
            <person name="Ryu S."/>
        </authorList>
    </citation>
    <scope>NUCLEOTIDE SEQUENCE</scope>
    <source>
        <strain evidence="1">MADBK_172401_WGS</strain>
        <tissue evidence="1">Digestive gland</tissue>
    </source>
</reference>
<dbReference type="AlphaFoldDB" id="A0A8J4Y7K5"/>
<evidence type="ECO:0000313" key="1">
    <source>
        <dbReference type="EMBL" id="KAG0722157.1"/>
    </source>
</evidence>
<dbReference type="Proteomes" id="UP000770661">
    <property type="component" value="Unassembled WGS sequence"/>
</dbReference>
<gene>
    <name evidence="1" type="ORF">GWK47_045042</name>
</gene>